<dbReference type="AlphaFoldDB" id="A0A378WCP7"/>
<evidence type="ECO:0000313" key="1">
    <source>
        <dbReference type="EMBL" id="SUA31549.1"/>
    </source>
</evidence>
<evidence type="ECO:0000313" key="2">
    <source>
        <dbReference type="Proteomes" id="UP000255389"/>
    </source>
</evidence>
<reference evidence="1 2" key="1">
    <citation type="submission" date="2018-06" db="EMBL/GenBank/DDBJ databases">
        <authorList>
            <consortium name="Pathogen Informatics"/>
            <person name="Doyle S."/>
        </authorList>
    </citation>
    <scope>NUCLEOTIDE SEQUENCE [LARGE SCALE GENOMIC DNA]</scope>
    <source>
        <strain evidence="1 2">NCTC1542</strain>
    </source>
</reference>
<dbReference type="EMBL" id="UGQY01000006">
    <property type="protein sequence ID" value="SUA31549.1"/>
    <property type="molecule type" value="Genomic_DNA"/>
</dbReference>
<gene>
    <name evidence="1" type="ORF">NCTC1542_06904</name>
</gene>
<organism evidence="1 2">
    <name type="scientific">Mycolicibacterium fortuitum</name>
    <name type="common">Mycobacterium fortuitum</name>
    <dbReference type="NCBI Taxonomy" id="1766"/>
    <lineage>
        <taxon>Bacteria</taxon>
        <taxon>Bacillati</taxon>
        <taxon>Actinomycetota</taxon>
        <taxon>Actinomycetes</taxon>
        <taxon>Mycobacteriales</taxon>
        <taxon>Mycobacteriaceae</taxon>
        <taxon>Mycolicibacterium</taxon>
    </lineage>
</organism>
<accession>A0A378WCP7</accession>
<name>A0A378WCP7_MYCFO</name>
<protein>
    <submittedName>
        <fullName evidence="1">Uncharacterized protein</fullName>
    </submittedName>
</protein>
<sequence>MMSINVAEEGKGEVKKRLATNAALLRTYKRHLERSIYEAATRGGLSQREISDLVGSHSQPTVQRIVRRFTDDPNQLDERPAELIDLRTAGLIDTDTMMKRLLEWKYSFGGVARVGGVATDAYMSRDWDEIEMAFYRGLLTDDEFKRLAHRHLTGA</sequence>
<dbReference type="Proteomes" id="UP000255389">
    <property type="component" value="Unassembled WGS sequence"/>
</dbReference>
<proteinExistence type="predicted"/>